<dbReference type="PANTHER" id="PTHR43826:SF7">
    <property type="entry name" value="PROTEIN UHPC, PUTATIVE-RELATED"/>
    <property type="match status" value="1"/>
</dbReference>
<feature type="transmembrane region" description="Helical" evidence="6">
    <location>
        <begin position="130"/>
        <end position="153"/>
    </location>
</feature>
<evidence type="ECO:0000256" key="5">
    <source>
        <dbReference type="ARBA" id="ARBA00023136"/>
    </source>
</evidence>
<dbReference type="PROSITE" id="PS50850">
    <property type="entry name" value="MFS"/>
    <property type="match status" value="1"/>
</dbReference>
<dbReference type="Proteomes" id="UP000076480">
    <property type="component" value="Unassembled WGS sequence"/>
</dbReference>
<dbReference type="Pfam" id="PF07690">
    <property type="entry name" value="MFS_1"/>
    <property type="match status" value="1"/>
</dbReference>
<evidence type="ECO:0000313" key="8">
    <source>
        <dbReference type="EMBL" id="KZL38900.1"/>
    </source>
</evidence>
<feature type="transmembrane region" description="Helical" evidence="6">
    <location>
        <begin position="203"/>
        <end position="226"/>
    </location>
</feature>
<sequence length="387" mass="41923">MMVKETNWTTGQLGILSSVFFWTYGLGQLANGRLSEIFGVNRFIISAVLLSAAANILIGFQSSLIIIAILWAFNGYFQSMAWAPGMALLSRWWPNNRRGFATGMANGFSGFGQAVAMIMVIVAMKVSPQLGWRSAFFLPVMVAAAVAIVYWAMTKDAPEKVGLKPFKEVASSGSEQTTIQAASAGKSKLYPYVYLLESWKYDVWLLIIALQSIVRYGLLTWIPLYFTKTMGLDVSSGLIQSLVLPIGMGFGALFVPMLADKYLATNRLPGVIICALIGGVVALVFPFMHNELIISVLLFIAGFFVYAINGLTWAPAMDAGGREFAATASGLMDFAAYVGASVQSIVFGFTIGNNNWMMLFILITIANVLMIVLAGIAGRKHSVTAQS</sequence>
<evidence type="ECO:0000256" key="4">
    <source>
        <dbReference type="ARBA" id="ARBA00022989"/>
    </source>
</evidence>
<evidence type="ECO:0000313" key="9">
    <source>
        <dbReference type="Proteomes" id="UP000076480"/>
    </source>
</evidence>
<evidence type="ECO:0000256" key="6">
    <source>
        <dbReference type="SAM" id="Phobius"/>
    </source>
</evidence>
<evidence type="ECO:0000259" key="7">
    <source>
        <dbReference type="PROSITE" id="PS50850"/>
    </source>
</evidence>
<proteinExistence type="predicted"/>
<keyword evidence="5 6" id="KW-0472">Membrane</keyword>
<feature type="transmembrane region" description="Helical" evidence="6">
    <location>
        <begin position="105"/>
        <end position="124"/>
    </location>
</feature>
<dbReference type="PATRIC" id="fig|33960.6.peg.2898"/>
<dbReference type="InterPro" id="IPR036259">
    <property type="entry name" value="MFS_trans_sf"/>
</dbReference>
<dbReference type="InterPro" id="IPR011701">
    <property type="entry name" value="MFS"/>
</dbReference>
<dbReference type="GO" id="GO:0005886">
    <property type="term" value="C:plasma membrane"/>
    <property type="evidence" value="ECO:0007669"/>
    <property type="project" value="UniProtKB-SubCell"/>
</dbReference>
<evidence type="ECO:0000256" key="3">
    <source>
        <dbReference type="ARBA" id="ARBA00022692"/>
    </source>
</evidence>
<dbReference type="PANTHER" id="PTHR43826">
    <property type="entry name" value="GLUCOSE-6-PHOSPHATE EXCHANGER SLC37A4"/>
    <property type="match status" value="1"/>
</dbReference>
<evidence type="ECO:0000256" key="1">
    <source>
        <dbReference type="ARBA" id="ARBA00004651"/>
    </source>
</evidence>
<organism evidence="8 9">
    <name type="scientific">Secundilactobacillus collinoides</name>
    <name type="common">Lactobacillus collinoides</name>
    <dbReference type="NCBI Taxonomy" id="33960"/>
    <lineage>
        <taxon>Bacteria</taxon>
        <taxon>Bacillati</taxon>
        <taxon>Bacillota</taxon>
        <taxon>Bacilli</taxon>
        <taxon>Lactobacillales</taxon>
        <taxon>Lactobacillaceae</taxon>
        <taxon>Secundilactobacillus</taxon>
    </lineage>
</organism>
<dbReference type="GO" id="GO:0061513">
    <property type="term" value="F:glucose 6-phosphate:phosphate antiporter activity"/>
    <property type="evidence" value="ECO:0007669"/>
    <property type="project" value="TreeGrafter"/>
</dbReference>
<feature type="transmembrane region" description="Helical" evidence="6">
    <location>
        <begin position="334"/>
        <end position="351"/>
    </location>
</feature>
<feature type="transmembrane region" description="Helical" evidence="6">
    <location>
        <begin position="238"/>
        <end position="258"/>
    </location>
</feature>
<gene>
    <name evidence="8" type="ORF">TY91_11370</name>
</gene>
<dbReference type="GO" id="GO:0035435">
    <property type="term" value="P:phosphate ion transmembrane transport"/>
    <property type="evidence" value="ECO:0007669"/>
    <property type="project" value="TreeGrafter"/>
</dbReference>
<dbReference type="InterPro" id="IPR051337">
    <property type="entry name" value="OPA_Antiporter"/>
</dbReference>
<feature type="transmembrane region" description="Helical" evidence="6">
    <location>
        <begin position="293"/>
        <end position="314"/>
    </location>
</feature>
<protein>
    <recommendedName>
        <fullName evidence="7">Major facilitator superfamily (MFS) profile domain-containing protein</fullName>
    </recommendedName>
</protein>
<comment type="subcellular location">
    <subcellularLocation>
        <location evidence="1">Cell membrane</location>
        <topology evidence="1">Multi-pass membrane protein</topology>
    </subcellularLocation>
</comment>
<dbReference type="AlphaFoldDB" id="A0A166GFL1"/>
<comment type="caution">
    <text evidence="8">The sequence shown here is derived from an EMBL/GenBank/DDBJ whole genome shotgun (WGS) entry which is preliminary data.</text>
</comment>
<reference evidence="8 9" key="1">
    <citation type="submission" date="2015-02" db="EMBL/GenBank/DDBJ databases">
        <title>Draft genome sequence of Lactobacillus collinoides CUPV2371 isolated from a natural cider, the first genome sequence of a strain of this species.</title>
        <authorList>
            <person name="Puertas A.I."/>
            <person name="Spano G."/>
            <person name="Capozzi V."/>
            <person name="Lamontanara A."/>
            <person name="Orru L."/>
            <person name="Duenas M.T."/>
        </authorList>
    </citation>
    <scope>NUCLEOTIDE SEQUENCE [LARGE SCALE GENOMIC DNA]</scope>
    <source>
        <strain evidence="8 9">237</strain>
    </source>
</reference>
<dbReference type="Gene3D" id="1.20.1250.20">
    <property type="entry name" value="MFS general substrate transporter like domains"/>
    <property type="match status" value="2"/>
</dbReference>
<dbReference type="EMBL" id="JYDC01000059">
    <property type="protein sequence ID" value="KZL38900.1"/>
    <property type="molecule type" value="Genomic_DNA"/>
</dbReference>
<keyword evidence="2" id="KW-0813">Transport</keyword>
<feature type="transmembrane region" description="Helical" evidence="6">
    <location>
        <begin position="270"/>
        <end position="287"/>
    </location>
</feature>
<dbReference type="InterPro" id="IPR020846">
    <property type="entry name" value="MFS_dom"/>
</dbReference>
<accession>A0A166GFL1</accession>
<dbReference type="SUPFAM" id="SSF103473">
    <property type="entry name" value="MFS general substrate transporter"/>
    <property type="match status" value="1"/>
</dbReference>
<feature type="domain" description="Major facilitator superfamily (MFS) profile" evidence="7">
    <location>
        <begin position="1"/>
        <end position="382"/>
    </location>
</feature>
<dbReference type="PIRSF" id="PIRSF002808">
    <property type="entry name" value="Hexose_phosphate_transp"/>
    <property type="match status" value="1"/>
</dbReference>
<dbReference type="InterPro" id="IPR000849">
    <property type="entry name" value="Sugar_P_transporter"/>
</dbReference>
<name>A0A166GFL1_SECCO</name>
<keyword evidence="4 6" id="KW-1133">Transmembrane helix</keyword>
<keyword evidence="9" id="KW-1185">Reference proteome</keyword>
<feature type="transmembrane region" description="Helical" evidence="6">
    <location>
        <begin position="357"/>
        <end position="377"/>
    </location>
</feature>
<feature type="transmembrane region" description="Helical" evidence="6">
    <location>
        <begin position="43"/>
        <end position="70"/>
    </location>
</feature>
<keyword evidence="3 6" id="KW-0812">Transmembrane</keyword>
<evidence type="ECO:0000256" key="2">
    <source>
        <dbReference type="ARBA" id="ARBA00022448"/>
    </source>
</evidence>
<feature type="transmembrane region" description="Helical" evidence="6">
    <location>
        <begin position="12"/>
        <end position="31"/>
    </location>
</feature>